<dbReference type="OrthoDB" id="9798407at2"/>
<dbReference type="PANTHER" id="PTHR12110">
    <property type="entry name" value="HYDROXYPYRUVATE ISOMERASE"/>
    <property type="match status" value="1"/>
</dbReference>
<dbReference type="RefSeq" id="WP_014883710.1">
    <property type="nucleotide sequence ID" value="NZ_CP143711.1"/>
</dbReference>
<dbReference type="GO" id="GO:0016853">
    <property type="term" value="F:isomerase activity"/>
    <property type="evidence" value="ECO:0007669"/>
    <property type="project" value="UniProtKB-KW"/>
</dbReference>
<dbReference type="SUPFAM" id="SSF51658">
    <property type="entry name" value="Xylose isomerase-like"/>
    <property type="match status" value="1"/>
</dbReference>
<gene>
    <name evidence="2" type="ORF">B9Q37_14380</name>
</gene>
<dbReference type="InterPro" id="IPR013022">
    <property type="entry name" value="Xyl_isomerase-like_TIM-brl"/>
</dbReference>
<protein>
    <submittedName>
        <fullName evidence="2">Xylose isomerase</fullName>
    </submittedName>
</protein>
<proteinExistence type="predicted"/>
<evidence type="ECO:0000313" key="3">
    <source>
        <dbReference type="Proteomes" id="UP000230495"/>
    </source>
</evidence>
<dbReference type="AlphaFoldDB" id="A0A2J0PIE8"/>
<sequence>MIKNSIFCGVLMMASIVGYARTEAQDDIAIQMYTLRNVGDTDAQFAMAKKAGFSHVELVGDHHVDLPTMQETLKKYQLNVIASHVQLSALESEREKIVAFNKGIGNSHLVVPWIEVNERPTTKLGWIDYSRRLDRMGETLRNEGMTLSYHNHNFEMKKYDDMTALDLIMTHTHKNNLSLELDVAWAARGGQDPASIIARYSGRIYAIHAKDNAAIGIRDDEMNFTPAGEGLLEWRSIISAGRNSGVEWYIVEHDAPKDPWTIITTSRHNLKKLLQKHP</sequence>
<evidence type="ECO:0000259" key="1">
    <source>
        <dbReference type="Pfam" id="PF01261"/>
    </source>
</evidence>
<dbReference type="EMBL" id="NEEU01000010">
    <property type="protein sequence ID" value="PJD73638.1"/>
    <property type="molecule type" value="Genomic_DNA"/>
</dbReference>
<dbReference type="InterPro" id="IPR036237">
    <property type="entry name" value="Xyl_isomerase-like_sf"/>
</dbReference>
<comment type="caution">
    <text evidence="2">The sequence shown here is derived from an EMBL/GenBank/DDBJ whole genome shotgun (WGS) entry which is preliminary data.</text>
</comment>
<dbReference type="Pfam" id="PF01261">
    <property type="entry name" value="AP_endonuc_2"/>
    <property type="match status" value="1"/>
</dbReference>
<name>A0A2J0PIE8_9ENTR</name>
<dbReference type="InterPro" id="IPR050312">
    <property type="entry name" value="IolE/XylAMocC-like"/>
</dbReference>
<feature type="domain" description="Xylose isomerase-like TIM barrel" evidence="1">
    <location>
        <begin position="45"/>
        <end position="258"/>
    </location>
</feature>
<dbReference type="Gene3D" id="3.20.20.150">
    <property type="entry name" value="Divalent-metal-dependent TIM barrel enzymes"/>
    <property type="match status" value="1"/>
</dbReference>
<organism evidence="2">
    <name type="scientific">Enterobacter kobei</name>
    <dbReference type="NCBI Taxonomy" id="208224"/>
    <lineage>
        <taxon>Bacteria</taxon>
        <taxon>Pseudomonadati</taxon>
        <taxon>Pseudomonadota</taxon>
        <taxon>Gammaproteobacteria</taxon>
        <taxon>Enterobacterales</taxon>
        <taxon>Enterobacteriaceae</taxon>
        <taxon>Enterobacter</taxon>
        <taxon>Enterobacter cloacae complex</taxon>
    </lineage>
</organism>
<dbReference type="PANTHER" id="PTHR12110:SF41">
    <property type="entry name" value="INOSOSE DEHYDRATASE"/>
    <property type="match status" value="1"/>
</dbReference>
<keyword evidence="2" id="KW-0413">Isomerase</keyword>
<reference evidence="2 3" key="1">
    <citation type="journal article" date="2017" name="J. Antimicrob. Chemother.">
        <title>Characterization of the population structure, drug resistance mechanisms and plasmids of the community-associated Enterobacter cloacae complex in China.</title>
        <authorList>
            <person name="Zhou K."/>
            <person name="Yu W."/>
            <person name="Cao X."/>
            <person name="Shen P."/>
            <person name="Lu H."/>
            <person name="Luo Q."/>
            <person name="Rossen J.W.A."/>
            <person name="Xiao Y."/>
        </authorList>
    </citation>
    <scope>NUCLEOTIDE SEQUENCE [LARGE SCALE GENOMIC DNA]</scope>
    <source>
        <strain evidence="2">ECC1097</strain>
    </source>
</reference>
<dbReference type="KEGG" id="eno:ECENHK_10370"/>
<dbReference type="Proteomes" id="UP000230495">
    <property type="component" value="Unassembled WGS sequence"/>
</dbReference>
<evidence type="ECO:0000313" key="2">
    <source>
        <dbReference type="EMBL" id="PJD73638.1"/>
    </source>
</evidence>
<accession>A0A2J0PIE8</accession>